<organism evidence="1 2">
    <name type="scientific">Saccharothrix syringae</name>
    <name type="common">Nocardiopsis syringae</name>
    <dbReference type="NCBI Taxonomy" id="103733"/>
    <lineage>
        <taxon>Bacteria</taxon>
        <taxon>Bacillati</taxon>
        <taxon>Actinomycetota</taxon>
        <taxon>Actinomycetes</taxon>
        <taxon>Pseudonocardiales</taxon>
        <taxon>Pseudonocardiaceae</taxon>
        <taxon>Saccharothrix</taxon>
    </lineage>
</organism>
<dbReference type="RefSeq" id="WP_033428862.1">
    <property type="nucleotide sequence ID" value="NZ_CP034550.1"/>
</dbReference>
<reference evidence="2" key="1">
    <citation type="journal article" date="2021" name="Curr. Microbiol.">
        <title>Complete genome of nocamycin-producing strain Saccharothrix syringae NRRL B-16468 reveals the biosynthetic potential for secondary metabolites.</title>
        <authorList>
            <person name="Mo X."/>
            <person name="Yang S."/>
        </authorList>
    </citation>
    <scope>NUCLEOTIDE SEQUENCE [LARGE SCALE GENOMIC DNA]</scope>
    <source>
        <strain evidence="2">ATCC 51364 / DSM 43886 / JCM 6844 / KCTC 9398 / NBRC 14523 / NRRL B-16468 / INA 2240</strain>
    </source>
</reference>
<dbReference type="InterPro" id="IPR029062">
    <property type="entry name" value="Class_I_gatase-like"/>
</dbReference>
<keyword evidence="2" id="KW-1185">Reference proteome</keyword>
<dbReference type="SUPFAM" id="SSF52317">
    <property type="entry name" value="Class I glutamine amidotransferase-like"/>
    <property type="match status" value="1"/>
</dbReference>
<dbReference type="GO" id="GO:0005829">
    <property type="term" value="C:cytosol"/>
    <property type="evidence" value="ECO:0007669"/>
    <property type="project" value="TreeGrafter"/>
</dbReference>
<protein>
    <submittedName>
        <fullName evidence="1">Gamma-glutamyl-gamma-aminobutyrate hydrolase family protein</fullName>
    </submittedName>
</protein>
<dbReference type="OrthoDB" id="9813383at2"/>
<keyword evidence="1" id="KW-0378">Hydrolase</keyword>
<dbReference type="GO" id="GO:0033969">
    <property type="term" value="F:gamma-glutamyl-gamma-aminobutyrate hydrolase activity"/>
    <property type="evidence" value="ECO:0007669"/>
    <property type="project" value="TreeGrafter"/>
</dbReference>
<dbReference type="PANTHER" id="PTHR43235:SF1">
    <property type="entry name" value="GLUTAMINE AMIDOTRANSFERASE PB2B2.05-RELATED"/>
    <property type="match status" value="1"/>
</dbReference>
<dbReference type="PROSITE" id="PS51273">
    <property type="entry name" value="GATASE_TYPE_1"/>
    <property type="match status" value="1"/>
</dbReference>
<dbReference type="AlphaFoldDB" id="A0A5Q0H3Z7"/>
<proteinExistence type="predicted"/>
<gene>
    <name evidence="1" type="ORF">EKG83_28265</name>
</gene>
<dbReference type="Pfam" id="PF07722">
    <property type="entry name" value="Peptidase_C26"/>
    <property type="match status" value="1"/>
</dbReference>
<dbReference type="Gene3D" id="3.40.50.880">
    <property type="match status" value="1"/>
</dbReference>
<dbReference type="InterPro" id="IPR011697">
    <property type="entry name" value="Peptidase_C26"/>
</dbReference>
<evidence type="ECO:0000313" key="2">
    <source>
        <dbReference type="Proteomes" id="UP000325787"/>
    </source>
</evidence>
<dbReference type="GO" id="GO:0006598">
    <property type="term" value="P:polyamine catabolic process"/>
    <property type="evidence" value="ECO:0007669"/>
    <property type="project" value="TreeGrafter"/>
</dbReference>
<dbReference type="Proteomes" id="UP000325787">
    <property type="component" value="Chromosome"/>
</dbReference>
<accession>A0A5Q0H3Z7</accession>
<dbReference type="PANTHER" id="PTHR43235">
    <property type="entry name" value="GLUTAMINE AMIDOTRANSFERASE PB2B2.05-RELATED"/>
    <property type="match status" value="1"/>
</dbReference>
<dbReference type="EMBL" id="CP034550">
    <property type="protein sequence ID" value="QFZ20773.1"/>
    <property type="molecule type" value="Genomic_DNA"/>
</dbReference>
<sequence>MTGRPLVALAAAAEQVDGVPHVAVREVYVRAVERVSGCDVVVIGGPAPGLAHVVDRFDGLVFGGHQSNVLPRWYGGEPGRGPADRDRDELALSVIPAALRADVPVLGICRGLQELNVALGGTLRDVTGHTEDLSLPRDEQYLPAHPVRLTGSGVLRGLLGQSSVEVNSLHHQAIDRLAPGLRVEAVAPDGVVEAASAEGAAFCLAVQWHPEWYAATDPVSVALFTGFGAAAAARAARRAVA</sequence>
<evidence type="ECO:0000313" key="1">
    <source>
        <dbReference type="EMBL" id="QFZ20773.1"/>
    </source>
</evidence>
<dbReference type="CDD" id="cd01745">
    <property type="entry name" value="GATase1_2"/>
    <property type="match status" value="1"/>
</dbReference>
<name>A0A5Q0H3Z7_SACSY</name>
<dbReference type="InterPro" id="IPR044668">
    <property type="entry name" value="PuuD-like"/>
</dbReference>
<dbReference type="KEGG" id="ssyi:EKG83_28265"/>